<dbReference type="EMBL" id="JOJR01000293">
    <property type="protein sequence ID" value="RCN40293.1"/>
    <property type="molecule type" value="Genomic_DNA"/>
</dbReference>
<organism evidence="2 3">
    <name type="scientific">Ancylostoma caninum</name>
    <name type="common">Dog hookworm</name>
    <dbReference type="NCBI Taxonomy" id="29170"/>
    <lineage>
        <taxon>Eukaryota</taxon>
        <taxon>Metazoa</taxon>
        <taxon>Ecdysozoa</taxon>
        <taxon>Nematoda</taxon>
        <taxon>Chromadorea</taxon>
        <taxon>Rhabditida</taxon>
        <taxon>Rhabditina</taxon>
        <taxon>Rhabditomorpha</taxon>
        <taxon>Strongyloidea</taxon>
        <taxon>Ancylostomatidae</taxon>
        <taxon>Ancylostomatinae</taxon>
        <taxon>Ancylostoma</taxon>
    </lineage>
</organism>
<feature type="compositionally biased region" description="Low complexity" evidence="1">
    <location>
        <begin position="169"/>
        <end position="203"/>
    </location>
</feature>
<evidence type="ECO:0000313" key="2">
    <source>
        <dbReference type="EMBL" id="RCN40293.1"/>
    </source>
</evidence>
<feature type="compositionally biased region" description="Low complexity" evidence="1">
    <location>
        <begin position="123"/>
        <end position="136"/>
    </location>
</feature>
<reference evidence="2 3" key="1">
    <citation type="submission" date="2014-10" db="EMBL/GenBank/DDBJ databases">
        <title>Draft genome of the hookworm Ancylostoma caninum.</title>
        <authorList>
            <person name="Mitreva M."/>
        </authorList>
    </citation>
    <scope>NUCLEOTIDE SEQUENCE [LARGE SCALE GENOMIC DNA]</scope>
    <source>
        <strain evidence="2 3">Baltimore</strain>
    </source>
</reference>
<evidence type="ECO:0000313" key="3">
    <source>
        <dbReference type="Proteomes" id="UP000252519"/>
    </source>
</evidence>
<feature type="compositionally biased region" description="Basic and acidic residues" evidence="1">
    <location>
        <begin position="137"/>
        <end position="149"/>
    </location>
</feature>
<gene>
    <name evidence="2" type="ORF">ANCCAN_13780</name>
</gene>
<dbReference type="AlphaFoldDB" id="A0A368G790"/>
<evidence type="ECO:0000256" key="1">
    <source>
        <dbReference type="SAM" id="MobiDB-lite"/>
    </source>
</evidence>
<feature type="region of interest" description="Disordered" evidence="1">
    <location>
        <begin position="20"/>
        <end position="241"/>
    </location>
</feature>
<protein>
    <submittedName>
        <fullName evidence="2">Uncharacterized protein</fullName>
    </submittedName>
</protein>
<feature type="compositionally biased region" description="Basic and acidic residues" evidence="1">
    <location>
        <begin position="156"/>
        <end position="168"/>
    </location>
</feature>
<sequence>MDYDPHAATMSTMYMGQQITHPAPMPMQPPPQQVQHQRNKSILTIQDPNTLEEVDLGARSDAAADAKKDDGKGRKDIDETEQKKSEVMRQFTRQLQERNEMDQAESTAAAASAPPLTKPNSVPTETPAAEEASSSKPAEEQKPAEKETTPEVSETPAKESTPEVKPAEVEPAPEQPAPAVESAAEPAVDVVEPAAEPQVPAAAEPEDSKPHAEEEEVKPSSAAATPEVPAEAEEESTKSDA</sequence>
<accession>A0A368G790</accession>
<proteinExistence type="predicted"/>
<name>A0A368G790_ANCCA</name>
<feature type="compositionally biased region" description="Pro residues" evidence="1">
    <location>
        <begin position="23"/>
        <end position="32"/>
    </location>
</feature>
<feature type="compositionally biased region" description="Low complexity" evidence="1">
    <location>
        <begin position="219"/>
        <end position="229"/>
    </location>
</feature>
<dbReference type="Proteomes" id="UP000252519">
    <property type="component" value="Unassembled WGS sequence"/>
</dbReference>
<feature type="compositionally biased region" description="Basic and acidic residues" evidence="1">
    <location>
        <begin position="56"/>
        <end position="87"/>
    </location>
</feature>
<comment type="caution">
    <text evidence="2">The sequence shown here is derived from an EMBL/GenBank/DDBJ whole genome shotgun (WGS) entry which is preliminary data.</text>
</comment>
<feature type="compositionally biased region" description="Low complexity" evidence="1">
    <location>
        <begin position="104"/>
        <end position="113"/>
    </location>
</feature>
<feature type="compositionally biased region" description="Polar residues" evidence="1">
    <location>
        <begin position="40"/>
        <end position="49"/>
    </location>
</feature>
<keyword evidence="3" id="KW-1185">Reference proteome</keyword>